<dbReference type="InterPro" id="IPR000873">
    <property type="entry name" value="AMP-dep_synth/lig_dom"/>
</dbReference>
<dbReference type="Pfam" id="PF13193">
    <property type="entry name" value="AMP-binding_C"/>
    <property type="match status" value="1"/>
</dbReference>
<evidence type="ECO:0000256" key="1">
    <source>
        <dbReference type="ARBA" id="ARBA00004930"/>
    </source>
</evidence>
<reference evidence="7 8" key="1">
    <citation type="journal article" date="2017" name="Nat. Commun.">
        <title>Genome assembly with in vitro proximity ligation data and whole-genome triplication in lettuce.</title>
        <authorList>
            <person name="Reyes-Chin-Wo S."/>
            <person name="Wang Z."/>
            <person name="Yang X."/>
            <person name="Kozik A."/>
            <person name="Arikit S."/>
            <person name="Song C."/>
            <person name="Xia L."/>
            <person name="Froenicke L."/>
            <person name="Lavelle D.O."/>
            <person name="Truco M.J."/>
            <person name="Xia R."/>
            <person name="Zhu S."/>
            <person name="Xu C."/>
            <person name="Xu H."/>
            <person name="Xu X."/>
            <person name="Cox K."/>
            <person name="Korf I."/>
            <person name="Meyers B.C."/>
            <person name="Michelmore R.W."/>
        </authorList>
    </citation>
    <scope>NUCLEOTIDE SEQUENCE [LARGE SCALE GENOMIC DNA]</scope>
    <source>
        <strain evidence="8">cv. Salinas</strain>
        <tissue evidence="7">Seedlings</tissue>
    </source>
</reference>
<evidence type="ECO:0008006" key="9">
    <source>
        <dbReference type="Google" id="ProtNLM"/>
    </source>
</evidence>
<dbReference type="GO" id="GO:0016874">
    <property type="term" value="F:ligase activity"/>
    <property type="evidence" value="ECO:0007669"/>
    <property type="project" value="UniProtKB-KW"/>
</dbReference>
<dbReference type="AlphaFoldDB" id="A0A9R1V6U0"/>
<evidence type="ECO:0000259" key="6">
    <source>
        <dbReference type="Pfam" id="PF13193"/>
    </source>
</evidence>
<evidence type="ECO:0000256" key="3">
    <source>
        <dbReference type="ARBA" id="ARBA00022598"/>
    </source>
</evidence>
<evidence type="ECO:0000259" key="5">
    <source>
        <dbReference type="Pfam" id="PF00501"/>
    </source>
</evidence>
<comment type="pathway">
    <text evidence="1">Phytoalexin biosynthesis; 3,4',5-trihydroxystilbene biosynthesis; 3,4',5-trihydroxystilbene from trans-4-coumarate: step 1/2.</text>
</comment>
<dbReference type="Proteomes" id="UP000235145">
    <property type="component" value="Unassembled WGS sequence"/>
</dbReference>
<organism evidence="7 8">
    <name type="scientific">Lactuca sativa</name>
    <name type="common">Garden lettuce</name>
    <dbReference type="NCBI Taxonomy" id="4236"/>
    <lineage>
        <taxon>Eukaryota</taxon>
        <taxon>Viridiplantae</taxon>
        <taxon>Streptophyta</taxon>
        <taxon>Embryophyta</taxon>
        <taxon>Tracheophyta</taxon>
        <taxon>Spermatophyta</taxon>
        <taxon>Magnoliopsida</taxon>
        <taxon>eudicotyledons</taxon>
        <taxon>Gunneridae</taxon>
        <taxon>Pentapetalae</taxon>
        <taxon>asterids</taxon>
        <taxon>campanulids</taxon>
        <taxon>Asterales</taxon>
        <taxon>Asteraceae</taxon>
        <taxon>Cichorioideae</taxon>
        <taxon>Cichorieae</taxon>
        <taxon>Lactucinae</taxon>
        <taxon>Lactuca</taxon>
    </lineage>
</organism>
<comment type="caution">
    <text evidence="7">The sequence shown here is derived from an EMBL/GenBank/DDBJ whole genome shotgun (WGS) entry which is preliminary data.</text>
</comment>
<dbReference type="Pfam" id="PF00501">
    <property type="entry name" value="AMP-binding"/>
    <property type="match status" value="1"/>
</dbReference>
<dbReference type="FunFam" id="3.30.300.30:FF:000008">
    <property type="entry name" value="2,3-dihydroxybenzoate-AMP ligase"/>
    <property type="match status" value="1"/>
</dbReference>
<sequence length="631" mass="70385">MNLKTLHYKGFSSYQNKLSCYKCTNITVNKIFKKSKLTQFRPSSTTTTTNRSCKVRCENSSQGSRLDESGDELHGKSWRSLEGVVHCSSNYVPLSPISFLERAANIYSHRTSVVYGCITYTWEETHRRCVKLASAINHLGVSRGDVVAALAPNVPAMLELHFAVPMAGGIICPLNKRLDANMVSTLLEHSEAKILFVDYQLLHVAEEAVTILEKMDLKPPLIVVISEQDSLQSPLKPTGKYEYEYESLVENGVTEFSIIRPNDECDPISLNYTSGTTSRPKGVVCSHRGAYLSSIASVFIRDMREMPIYLWTLPMFHCNGWCFTWGVAIVGGTNVCLRRCDPKDIFNNIVLHKVTHMDGAPTVLNMIVNTPVTDRKPLPHEVKIVTGGAPPPASIISKIEELGFRVSHIYGLSETYGPGTLCVWKPEWEGLPREEQFKLQARQGVKTLVMEDVDVKDPATMESVKCDGKSLGEVMFRGNAVMSGYFKDLRATEEAFAGGWFRSGDLAVKHPDGNIEVKDRSKDIIISGGENICTIEVETVIYSHPAVLEVAVVARPDDHWGQTPCAFVKLKKGVDVDAQEIIQYCRDRMPHYMAPRTVIFDDLPRNATGKVQKFVLREKAKLMGSLSDRKV</sequence>
<dbReference type="SUPFAM" id="SSF56801">
    <property type="entry name" value="Acetyl-CoA synthetase-like"/>
    <property type="match status" value="1"/>
</dbReference>
<dbReference type="PANTHER" id="PTHR43859:SF38">
    <property type="entry name" value="AMP-DEPENDENT SYNTHETASE_LIGASE, AMP-BINDING ENZYME DOMAIN-CONTAINING PROTEIN"/>
    <property type="match status" value="1"/>
</dbReference>
<dbReference type="EMBL" id="NBSK02000006">
    <property type="protein sequence ID" value="KAJ0200716.1"/>
    <property type="molecule type" value="Genomic_DNA"/>
</dbReference>
<evidence type="ECO:0000313" key="7">
    <source>
        <dbReference type="EMBL" id="KAJ0200716.1"/>
    </source>
</evidence>
<evidence type="ECO:0000313" key="8">
    <source>
        <dbReference type="Proteomes" id="UP000235145"/>
    </source>
</evidence>
<dbReference type="Gene3D" id="3.30.300.30">
    <property type="match status" value="1"/>
</dbReference>
<keyword evidence="3" id="KW-0436">Ligase</keyword>
<protein>
    <recommendedName>
        <fullName evidence="9">4-coumarate--CoA ligase</fullName>
    </recommendedName>
</protein>
<comment type="similarity">
    <text evidence="2">Belongs to the ATP-dependent AMP-binding enzyme family.</text>
</comment>
<gene>
    <name evidence="7" type="ORF">LSAT_V11C600303000</name>
</gene>
<feature type="domain" description="AMP-binding enzyme C-terminal" evidence="6">
    <location>
        <begin position="536"/>
        <end position="610"/>
    </location>
</feature>
<dbReference type="Gene3D" id="3.40.50.12780">
    <property type="entry name" value="N-terminal domain of ligase-like"/>
    <property type="match status" value="1"/>
</dbReference>
<feature type="domain" description="AMP-dependent synthetase/ligase" evidence="5">
    <location>
        <begin position="100"/>
        <end position="486"/>
    </location>
</feature>
<name>A0A9R1V6U0_LACSA</name>
<dbReference type="NCBIfam" id="NF006020">
    <property type="entry name" value="PRK08162.1"/>
    <property type="match status" value="1"/>
</dbReference>
<keyword evidence="4" id="KW-0587">Phenylpropanoid metabolism</keyword>
<evidence type="ECO:0000256" key="4">
    <source>
        <dbReference type="ARBA" id="ARBA00023051"/>
    </source>
</evidence>
<dbReference type="GO" id="GO:0009698">
    <property type="term" value="P:phenylpropanoid metabolic process"/>
    <property type="evidence" value="ECO:0007669"/>
    <property type="project" value="UniProtKB-KW"/>
</dbReference>
<dbReference type="InterPro" id="IPR042099">
    <property type="entry name" value="ANL_N_sf"/>
</dbReference>
<dbReference type="CDD" id="cd12118">
    <property type="entry name" value="ttLC_FACS_AEE21_like"/>
    <property type="match status" value="1"/>
</dbReference>
<keyword evidence="8" id="KW-1185">Reference proteome</keyword>
<dbReference type="InterPro" id="IPR020845">
    <property type="entry name" value="AMP-binding_CS"/>
</dbReference>
<accession>A0A9R1V6U0</accession>
<dbReference type="InterPro" id="IPR045851">
    <property type="entry name" value="AMP-bd_C_sf"/>
</dbReference>
<evidence type="ECO:0000256" key="2">
    <source>
        <dbReference type="ARBA" id="ARBA00006432"/>
    </source>
</evidence>
<dbReference type="InterPro" id="IPR025110">
    <property type="entry name" value="AMP-bd_C"/>
</dbReference>
<dbReference type="PROSITE" id="PS00455">
    <property type="entry name" value="AMP_BINDING"/>
    <property type="match status" value="1"/>
</dbReference>
<dbReference type="PANTHER" id="PTHR43859">
    <property type="entry name" value="ACYL-ACTIVATING ENZYME"/>
    <property type="match status" value="1"/>
</dbReference>
<proteinExistence type="inferred from homology"/>